<comment type="caution">
    <text evidence="2">The sequence shown here is derived from an EMBL/GenBank/DDBJ whole genome shotgun (WGS) entry which is preliminary data.</text>
</comment>
<accession>A0A6A1W1J5</accession>
<evidence type="ECO:0000313" key="2">
    <source>
        <dbReference type="EMBL" id="KAB1218753.1"/>
    </source>
</evidence>
<feature type="signal peptide" evidence="1">
    <location>
        <begin position="1"/>
        <end position="29"/>
    </location>
</feature>
<sequence>MHSHGNQDFFFFLLFFLFFSFFKNMSLLSHHPPGLVPLQPAPRFSQAFWQVLHGLYEPIEGGLQDPSYQVVSYADHQALKPRSSAQEELPAQAHQVLFDELQLS</sequence>
<evidence type="ECO:0000256" key="1">
    <source>
        <dbReference type="SAM" id="SignalP"/>
    </source>
</evidence>
<evidence type="ECO:0000313" key="3">
    <source>
        <dbReference type="Proteomes" id="UP000516437"/>
    </source>
</evidence>
<proteinExistence type="predicted"/>
<organism evidence="2 3">
    <name type="scientific">Morella rubra</name>
    <name type="common">Chinese bayberry</name>
    <dbReference type="NCBI Taxonomy" id="262757"/>
    <lineage>
        <taxon>Eukaryota</taxon>
        <taxon>Viridiplantae</taxon>
        <taxon>Streptophyta</taxon>
        <taxon>Embryophyta</taxon>
        <taxon>Tracheophyta</taxon>
        <taxon>Spermatophyta</taxon>
        <taxon>Magnoliopsida</taxon>
        <taxon>eudicotyledons</taxon>
        <taxon>Gunneridae</taxon>
        <taxon>Pentapetalae</taxon>
        <taxon>rosids</taxon>
        <taxon>fabids</taxon>
        <taxon>Fagales</taxon>
        <taxon>Myricaceae</taxon>
        <taxon>Morella</taxon>
    </lineage>
</organism>
<keyword evidence="3" id="KW-1185">Reference proteome</keyword>
<keyword evidence="1" id="KW-0732">Signal</keyword>
<protein>
    <submittedName>
        <fullName evidence="2">Uncharacterized protein</fullName>
    </submittedName>
</protein>
<dbReference type="Proteomes" id="UP000516437">
    <property type="component" value="Chromosome 3"/>
</dbReference>
<dbReference type="EMBL" id="RXIC02000021">
    <property type="protein sequence ID" value="KAB1218753.1"/>
    <property type="molecule type" value="Genomic_DNA"/>
</dbReference>
<gene>
    <name evidence="2" type="ORF">CJ030_MR3G026633</name>
</gene>
<dbReference type="AlphaFoldDB" id="A0A6A1W1J5"/>
<name>A0A6A1W1J5_9ROSI</name>
<feature type="chain" id="PRO_5025446334" evidence="1">
    <location>
        <begin position="30"/>
        <end position="104"/>
    </location>
</feature>
<reference evidence="2 3" key="1">
    <citation type="journal article" date="2019" name="Plant Biotechnol. J.">
        <title>The red bayberry genome and genetic basis of sex determination.</title>
        <authorList>
            <person name="Jia H.M."/>
            <person name="Jia H.J."/>
            <person name="Cai Q.L."/>
            <person name="Wang Y."/>
            <person name="Zhao H.B."/>
            <person name="Yang W.F."/>
            <person name="Wang G.Y."/>
            <person name="Li Y.H."/>
            <person name="Zhan D.L."/>
            <person name="Shen Y.T."/>
            <person name="Niu Q.F."/>
            <person name="Chang L."/>
            <person name="Qiu J."/>
            <person name="Zhao L."/>
            <person name="Xie H.B."/>
            <person name="Fu W.Y."/>
            <person name="Jin J."/>
            <person name="Li X.W."/>
            <person name="Jiao Y."/>
            <person name="Zhou C.C."/>
            <person name="Tu T."/>
            <person name="Chai C.Y."/>
            <person name="Gao J.L."/>
            <person name="Fan L.J."/>
            <person name="van de Weg E."/>
            <person name="Wang J.Y."/>
            <person name="Gao Z.S."/>
        </authorList>
    </citation>
    <scope>NUCLEOTIDE SEQUENCE [LARGE SCALE GENOMIC DNA]</scope>
    <source>
        <tissue evidence="2">Leaves</tissue>
    </source>
</reference>